<name>A0A9W9LRP9_9EURO</name>
<keyword evidence="3" id="KW-1185">Reference proteome</keyword>
<feature type="compositionally biased region" description="Basic and acidic residues" evidence="1">
    <location>
        <begin position="128"/>
        <end position="142"/>
    </location>
</feature>
<comment type="caution">
    <text evidence="2">The sequence shown here is derived from an EMBL/GenBank/DDBJ whole genome shotgun (WGS) entry which is preliminary data.</text>
</comment>
<evidence type="ECO:0000256" key="1">
    <source>
        <dbReference type="SAM" id="MobiDB-lite"/>
    </source>
</evidence>
<dbReference type="Proteomes" id="UP001149163">
    <property type="component" value="Unassembled WGS sequence"/>
</dbReference>
<reference evidence="2" key="2">
    <citation type="journal article" date="2023" name="IMA Fungus">
        <title>Comparative genomic study of the Penicillium genus elucidates a diverse pangenome and 15 lateral gene transfer events.</title>
        <authorList>
            <person name="Petersen C."/>
            <person name="Sorensen T."/>
            <person name="Nielsen M.R."/>
            <person name="Sondergaard T.E."/>
            <person name="Sorensen J.L."/>
            <person name="Fitzpatrick D.A."/>
            <person name="Frisvad J.C."/>
            <person name="Nielsen K.L."/>
        </authorList>
    </citation>
    <scope>NUCLEOTIDE SEQUENCE</scope>
    <source>
        <strain evidence="2">IBT 26290</strain>
    </source>
</reference>
<dbReference type="RefSeq" id="XP_056545836.1">
    <property type="nucleotide sequence ID" value="XM_056682230.1"/>
</dbReference>
<dbReference type="GeneID" id="81421406"/>
<gene>
    <name evidence="2" type="ORF">N7482_000105</name>
</gene>
<dbReference type="AlphaFoldDB" id="A0A9W9LRP9"/>
<sequence length="152" mass="16428">MSPSFEGLAGCTTAVGTQVVKAQKTEESNDWSAVLPLGPCGYPVSLIGRGEAAPDHRRMQTGNGGSHRARFAASPMKYMEFGTLIVTLDASQTVNRPMEQPENLEGDLSTNQWSFMGPLNDTSLRASKRPEARGKLQRDFFPGREAAWPAGS</sequence>
<evidence type="ECO:0000313" key="2">
    <source>
        <dbReference type="EMBL" id="KAJ5174228.1"/>
    </source>
</evidence>
<evidence type="ECO:0000313" key="3">
    <source>
        <dbReference type="Proteomes" id="UP001149163"/>
    </source>
</evidence>
<feature type="region of interest" description="Disordered" evidence="1">
    <location>
        <begin position="120"/>
        <end position="152"/>
    </location>
</feature>
<organism evidence="2 3">
    <name type="scientific">Penicillium canariense</name>
    <dbReference type="NCBI Taxonomy" id="189055"/>
    <lineage>
        <taxon>Eukaryota</taxon>
        <taxon>Fungi</taxon>
        <taxon>Dikarya</taxon>
        <taxon>Ascomycota</taxon>
        <taxon>Pezizomycotina</taxon>
        <taxon>Eurotiomycetes</taxon>
        <taxon>Eurotiomycetidae</taxon>
        <taxon>Eurotiales</taxon>
        <taxon>Aspergillaceae</taxon>
        <taxon>Penicillium</taxon>
    </lineage>
</organism>
<proteinExistence type="predicted"/>
<protein>
    <submittedName>
        <fullName evidence="2">Uncharacterized protein</fullName>
    </submittedName>
</protein>
<dbReference type="EMBL" id="JAPQKN010000001">
    <property type="protein sequence ID" value="KAJ5174228.1"/>
    <property type="molecule type" value="Genomic_DNA"/>
</dbReference>
<reference evidence="2" key="1">
    <citation type="submission" date="2022-11" db="EMBL/GenBank/DDBJ databases">
        <authorList>
            <person name="Petersen C."/>
        </authorList>
    </citation>
    <scope>NUCLEOTIDE SEQUENCE</scope>
    <source>
        <strain evidence="2">IBT 26290</strain>
    </source>
</reference>
<accession>A0A9W9LRP9</accession>